<evidence type="ECO:0000256" key="1">
    <source>
        <dbReference type="ARBA" id="ARBA00022614"/>
    </source>
</evidence>
<dbReference type="HOGENOM" id="CLU_000288_18_24_1"/>
<reference evidence="7" key="2">
    <citation type="submission" date="2025-09" db="UniProtKB">
        <authorList>
            <consortium name="Ensembl"/>
        </authorList>
    </citation>
    <scope>IDENTIFICATION</scope>
</reference>
<dbReference type="PROSITE" id="PS50835">
    <property type="entry name" value="IG_LIKE"/>
    <property type="match status" value="2"/>
</dbReference>
<organism evidence="7">
    <name type="scientific">Petromyzon marinus</name>
    <name type="common">Sea lamprey</name>
    <dbReference type="NCBI Taxonomy" id="7757"/>
    <lineage>
        <taxon>Eukaryota</taxon>
        <taxon>Metazoa</taxon>
        <taxon>Chordata</taxon>
        <taxon>Craniata</taxon>
        <taxon>Vertebrata</taxon>
        <taxon>Cyclostomata</taxon>
        <taxon>Hyperoartia</taxon>
        <taxon>Petromyzontiformes</taxon>
        <taxon>Petromyzontidae</taxon>
        <taxon>Petromyzon</taxon>
    </lineage>
</organism>
<dbReference type="InterPro" id="IPR050467">
    <property type="entry name" value="LRFN"/>
</dbReference>
<keyword evidence="1" id="KW-0433">Leucine-rich repeat</keyword>
<dbReference type="FunFam" id="3.80.10.10:FF:000023">
    <property type="entry name" value="Leucine rich repeats and immunoglobulin like domains 3"/>
    <property type="match status" value="1"/>
</dbReference>
<dbReference type="STRING" id="7757.ENSPMAP00000002611"/>
<name>S4RBN0_PETMA</name>
<dbReference type="InterPro" id="IPR013783">
    <property type="entry name" value="Ig-like_fold"/>
</dbReference>
<sequence length="573" mass="64527">HNRIRAIAAKDFQKYSSLESLELSNNHITELKAGSFPEGMRLKHLNLNGNKISLLELGCLDNLSQSLLSLKLNKNRITSLAPKLFKLPHLQHLELTRNRIKRIESLSFFGLESLQSLRLQRNNIGRLMDGAFWRLEKLEILHLDFNALTNVTKGWLYGLSSLQQLNMSHNNVSRIDLDAWEFCQKLDELDLSHNHLSRIEEGTFVGLGMLRSLLLAHNHLSNIADGAFKELRSLLTLDLAGNEISWTIEDMHGAFTGLENLNKLVLSENKIKSIAKKAFIGLERLHSLDLSNNALMSIQDGSFSSLKALTEMRLNSSSLLCDCTLKWLSPWLEERGFRDTVEADCAHPEWLKGRDIFSVEPDSYVCDTFPKPQISVQPETTMALRSSNVTFVCSARSSSDSPITFSWKKDNEVISDGHVENYAQVREREEEVTEYTTRLHLISVDFKHEGRYQCVISNHFGASYSNKAKLTVNIFPSFAKLPRDITIRAGAKARLECAAEGHPVPQIAWQKDGGTDFPAARERRMHVMPKDDVFFIMDVKPEDMGVYSCTAQNGAGTITANATLTVLGEGPCR</sequence>
<evidence type="ECO:0000313" key="7">
    <source>
        <dbReference type="Ensembl" id="ENSPMAP00000002611.1"/>
    </source>
</evidence>
<dbReference type="FunFam" id="2.60.40.10:FF:000224">
    <property type="entry name" value="Leucine rich repeats and immunoglobulin like domains 3"/>
    <property type="match status" value="1"/>
</dbReference>
<dbReference type="InterPro" id="IPR007110">
    <property type="entry name" value="Ig-like_dom"/>
</dbReference>
<dbReference type="Pfam" id="PF13855">
    <property type="entry name" value="LRR_8"/>
    <property type="match status" value="5"/>
</dbReference>
<proteinExistence type="predicted"/>
<dbReference type="InterPro" id="IPR003599">
    <property type="entry name" value="Ig_sub"/>
</dbReference>
<dbReference type="SMART" id="SM00409">
    <property type="entry name" value="IG"/>
    <property type="match status" value="2"/>
</dbReference>
<dbReference type="SMART" id="SM00369">
    <property type="entry name" value="LRR_TYP"/>
    <property type="match status" value="11"/>
</dbReference>
<feature type="domain" description="Ig-like" evidence="6">
    <location>
        <begin position="476"/>
        <end position="565"/>
    </location>
</feature>
<keyword evidence="4" id="KW-1015">Disulfide bond</keyword>
<evidence type="ECO:0000256" key="4">
    <source>
        <dbReference type="ARBA" id="ARBA00023157"/>
    </source>
</evidence>
<dbReference type="InterPro" id="IPR001611">
    <property type="entry name" value="Leu-rich_rpt"/>
</dbReference>
<dbReference type="PRINTS" id="PR00019">
    <property type="entry name" value="LEURICHRPT"/>
</dbReference>
<dbReference type="SMART" id="SM00082">
    <property type="entry name" value="LRRCT"/>
    <property type="match status" value="1"/>
</dbReference>
<dbReference type="InterPro" id="IPR036179">
    <property type="entry name" value="Ig-like_dom_sf"/>
</dbReference>
<dbReference type="PANTHER" id="PTHR45842:SF21">
    <property type="entry name" value="IG-LIKE DOMAIN-CONTAINING PROTEIN"/>
    <property type="match status" value="1"/>
</dbReference>
<dbReference type="SUPFAM" id="SSF52058">
    <property type="entry name" value="L domain-like"/>
    <property type="match status" value="1"/>
</dbReference>
<evidence type="ECO:0000256" key="2">
    <source>
        <dbReference type="ARBA" id="ARBA00022729"/>
    </source>
</evidence>
<dbReference type="Gene3D" id="3.80.10.10">
    <property type="entry name" value="Ribonuclease Inhibitor"/>
    <property type="match status" value="2"/>
</dbReference>
<dbReference type="SMART" id="SM00365">
    <property type="entry name" value="LRR_SD22"/>
    <property type="match status" value="5"/>
</dbReference>
<dbReference type="InterPro" id="IPR013098">
    <property type="entry name" value="Ig_I-set"/>
</dbReference>
<dbReference type="Pfam" id="PF13927">
    <property type="entry name" value="Ig_3"/>
    <property type="match status" value="1"/>
</dbReference>
<keyword evidence="2" id="KW-0732">Signal</keyword>
<dbReference type="InterPro" id="IPR003591">
    <property type="entry name" value="Leu-rich_rpt_typical-subtyp"/>
</dbReference>
<dbReference type="SUPFAM" id="SSF48726">
    <property type="entry name" value="Immunoglobulin"/>
    <property type="match status" value="2"/>
</dbReference>
<accession>S4RBN0</accession>
<dbReference type="InterPro" id="IPR003598">
    <property type="entry name" value="Ig_sub2"/>
</dbReference>
<feature type="domain" description="Ig-like" evidence="6">
    <location>
        <begin position="372"/>
        <end position="471"/>
    </location>
</feature>
<dbReference type="PANTHER" id="PTHR45842">
    <property type="entry name" value="SYNAPTIC ADHESION-LIKE MOLECULE SALM"/>
    <property type="match status" value="1"/>
</dbReference>
<evidence type="ECO:0000256" key="5">
    <source>
        <dbReference type="ARBA" id="ARBA00023180"/>
    </source>
</evidence>
<evidence type="ECO:0000259" key="6">
    <source>
        <dbReference type="PROSITE" id="PS50835"/>
    </source>
</evidence>
<dbReference type="AlphaFoldDB" id="S4RBN0"/>
<dbReference type="CDD" id="cd05763">
    <property type="entry name" value="IgI_LRIG1-like"/>
    <property type="match status" value="1"/>
</dbReference>
<keyword evidence="3" id="KW-0677">Repeat</keyword>
<dbReference type="OMA" id="NTSMPFL"/>
<dbReference type="SMART" id="SM00408">
    <property type="entry name" value="IGc2"/>
    <property type="match status" value="2"/>
</dbReference>
<dbReference type="FunFam" id="3.80.10.10:FF:001164">
    <property type="entry name" value="GH01279p"/>
    <property type="match status" value="1"/>
</dbReference>
<dbReference type="Gene3D" id="2.60.40.10">
    <property type="entry name" value="Immunoglobulins"/>
    <property type="match status" value="2"/>
</dbReference>
<dbReference type="Pfam" id="PF07679">
    <property type="entry name" value="I-set"/>
    <property type="match status" value="1"/>
</dbReference>
<reference evidence="7" key="1">
    <citation type="submission" date="2025-08" db="UniProtKB">
        <authorList>
            <consortium name="Ensembl"/>
        </authorList>
    </citation>
    <scope>IDENTIFICATION</scope>
</reference>
<keyword evidence="5" id="KW-0325">Glycoprotein</keyword>
<dbReference type="FunFam" id="2.60.40.10:FF:000150">
    <property type="entry name" value="Leucine rich repeats and immunoglobulin like domains 3"/>
    <property type="match status" value="1"/>
</dbReference>
<dbReference type="Ensembl" id="ENSPMAT00000002623.1">
    <property type="protein sequence ID" value="ENSPMAP00000002611.1"/>
    <property type="gene ID" value="ENSPMAG00000002393.1"/>
</dbReference>
<evidence type="ECO:0000256" key="3">
    <source>
        <dbReference type="ARBA" id="ARBA00022737"/>
    </source>
</evidence>
<dbReference type="InterPro" id="IPR032675">
    <property type="entry name" value="LRR_dom_sf"/>
</dbReference>
<dbReference type="InterPro" id="IPR000483">
    <property type="entry name" value="Cys-rich_flank_reg_C"/>
</dbReference>
<dbReference type="GeneTree" id="ENSGT00940000157098"/>
<dbReference type="PROSITE" id="PS51450">
    <property type="entry name" value="LRR"/>
    <property type="match status" value="5"/>
</dbReference>
<protein>
    <submittedName>
        <fullName evidence="7">Leucine-rich repeats and immunoglobulin-like domains 3</fullName>
    </submittedName>
</protein>